<protein>
    <submittedName>
        <fullName evidence="5">Efflux RND transporter periplasmic adaptor subunit</fullName>
    </submittedName>
</protein>
<feature type="domain" description="CusB-like beta-barrel" evidence="3">
    <location>
        <begin position="196"/>
        <end position="267"/>
    </location>
</feature>
<feature type="domain" description="YknX-like C-terminal permuted SH3-like" evidence="4">
    <location>
        <begin position="274"/>
        <end position="345"/>
    </location>
</feature>
<evidence type="ECO:0000256" key="1">
    <source>
        <dbReference type="ARBA" id="ARBA00009477"/>
    </source>
</evidence>
<dbReference type="NCBIfam" id="TIGR01730">
    <property type="entry name" value="RND_mfp"/>
    <property type="match status" value="1"/>
</dbReference>
<sequence>MKKHYLLYLNLVIILSSCSHKKEDDRSDAEASARAPVEVLKITTTEDKQVLNLSGTIQSEKTAQVAFSVQGRVASVLTDEGQSVQKGQLLATLDPRDYQYQLEQANANLLQAKDTYERYKQLYEKGSLTPKDYVTAQSQYLMAQANKQTAAKRVSDTRLYAPISGTITGKMTEVGNQASPNAQAFTIEQMDHVNATMTIPESEIGNVMRNNNAKVTVPTLNQTFTGKVTSVNPQGARNSNTYRTKILLNNTSHQLLPGMIAEINLQTNHKAQYITVPPKAVVHDQDGLSYVFLVDSGAQTRAIRRRITVGQAVGDAISVVDGLRSGDLLIVEGQYRLKDGQSVQVK</sequence>
<organism evidence="5 6">
    <name type="scientific">Mucilaginibacter robiniae</name>
    <dbReference type="NCBI Taxonomy" id="2728022"/>
    <lineage>
        <taxon>Bacteria</taxon>
        <taxon>Pseudomonadati</taxon>
        <taxon>Bacteroidota</taxon>
        <taxon>Sphingobacteriia</taxon>
        <taxon>Sphingobacteriales</taxon>
        <taxon>Sphingobacteriaceae</taxon>
        <taxon>Mucilaginibacter</taxon>
    </lineage>
</organism>
<name>A0A7L5E813_9SPHI</name>
<dbReference type="PANTHER" id="PTHR30469">
    <property type="entry name" value="MULTIDRUG RESISTANCE PROTEIN MDTA"/>
    <property type="match status" value="1"/>
</dbReference>
<keyword evidence="6" id="KW-1185">Reference proteome</keyword>
<dbReference type="EMBL" id="CP051682">
    <property type="protein sequence ID" value="QJD97003.1"/>
    <property type="molecule type" value="Genomic_DNA"/>
</dbReference>
<dbReference type="InterPro" id="IPR058792">
    <property type="entry name" value="Beta-barrel_RND_2"/>
</dbReference>
<dbReference type="InterPro" id="IPR058625">
    <property type="entry name" value="MdtA-like_BSH"/>
</dbReference>
<dbReference type="Proteomes" id="UP000503278">
    <property type="component" value="Chromosome"/>
</dbReference>
<dbReference type="RefSeq" id="WP_169608811.1">
    <property type="nucleotide sequence ID" value="NZ_CP051682.1"/>
</dbReference>
<dbReference type="Pfam" id="PF25989">
    <property type="entry name" value="YknX_C"/>
    <property type="match status" value="1"/>
</dbReference>
<proteinExistence type="inferred from homology"/>
<dbReference type="Gene3D" id="2.40.50.100">
    <property type="match status" value="1"/>
</dbReference>
<dbReference type="Gene3D" id="1.10.287.470">
    <property type="entry name" value="Helix hairpin bin"/>
    <property type="match status" value="1"/>
</dbReference>
<dbReference type="Gene3D" id="2.40.30.170">
    <property type="match status" value="1"/>
</dbReference>
<dbReference type="Gene3D" id="2.40.420.20">
    <property type="match status" value="1"/>
</dbReference>
<dbReference type="PROSITE" id="PS51257">
    <property type="entry name" value="PROKAR_LIPOPROTEIN"/>
    <property type="match status" value="1"/>
</dbReference>
<dbReference type="AlphaFoldDB" id="A0A7L5E813"/>
<evidence type="ECO:0000259" key="4">
    <source>
        <dbReference type="Pfam" id="PF25989"/>
    </source>
</evidence>
<dbReference type="InterPro" id="IPR058637">
    <property type="entry name" value="YknX-like_C"/>
</dbReference>
<dbReference type="GO" id="GO:1990281">
    <property type="term" value="C:efflux pump complex"/>
    <property type="evidence" value="ECO:0007669"/>
    <property type="project" value="TreeGrafter"/>
</dbReference>
<evidence type="ECO:0000313" key="6">
    <source>
        <dbReference type="Proteomes" id="UP000503278"/>
    </source>
</evidence>
<reference evidence="5 6" key="1">
    <citation type="submission" date="2020-04" db="EMBL/GenBank/DDBJ databases">
        <title>Genome sequencing of novel species.</title>
        <authorList>
            <person name="Heo J."/>
            <person name="Kim S.-J."/>
            <person name="Kim J.-S."/>
            <person name="Hong S.-B."/>
            <person name="Kwon S.-W."/>
        </authorList>
    </citation>
    <scope>NUCLEOTIDE SEQUENCE [LARGE SCALE GENOMIC DNA]</scope>
    <source>
        <strain evidence="5 6">F39-2</strain>
    </source>
</reference>
<dbReference type="SUPFAM" id="SSF111369">
    <property type="entry name" value="HlyD-like secretion proteins"/>
    <property type="match status" value="1"/>
</dbReference>
<dbReference type="GO" id="GO:0015562">
    <property type="term" value="F:efflux transmembrane transporter activity"/>
    <property type="evidence" value="ECO:0007669"/>
    <property type="project" value="TreeGrafter"/>
</dbReference>
<evidence type="ECO:0000313" key="5">
    <source>
        <dbReference type="EMBL" id="QJD97003.1"/>
    </source>
</evidence>
<dbReference type="Pfam" id="PF25954">
    <property type="entry name" value="Beta-barrel_RND_2"/>
    <property type="match status" value="1"/>
</dbReference>
<accession>A0A7L5E813</accession>
<comment type="similarity">
    <text evidence="1">Belongs to the membrane fusion protein (MFP) (TC 8.A.1) family.</text>
</comment>
<dbReference type="KEGG" id="mrob:HH214_14550"/>
<gene>
    <name evidence="5" type="ORF">HH214_14550</name>
</gene>
<evidence type="ECO:0000259" key="3">
    <source>
        <dbReference type="Pfam" id="PF25954"/>
    </source>
</evidence>
<feature type="domain" description="Multidrug resistance protein MdtA-like barrel-sandwich hybrid" evidence="2">
    <location>
        <begin position="62"/>
        <end position="186"/>
    </location>
</feature>
<dbReference type="InterPro" id="IPR006143">
    <property type="entry name" value="RND_pump_MFP"/>
</dbReference>
<dbReference type="Pfam" id="PF25917">
    <property type="entry name" value="BSH_RND"/>
    <property type="match status" value="1"/>
</dbReference>
<evidence type="ECO:0000259" key="2">
    <source>
        <dbReference type="Pfam" id="PF25917"/>
    </source>
</evidence>